<dbReference type="EMBL" id="MBFR01000046">
    <property type="protein sequence ID" value="PVU95810.1"/>
    <property type="molecule type" value="Genomic_DNA"/>
</dbReference>
<evidence type="ECO:0000313" key="2">
    <source>
        <dbReference type="Proteomes" id="UP000245383"/>
    </source>
</evidence>
<dbReference type="Proteomes" id="UP000245383">
    <property type="component" value="Unassembled WGS sequence"/>
</dbReference>
<proteinExistence type="predicted"/>
<organism evidence="1 2">
    <name type="scientific">Smittium simulii</name>
    <dbReference type="NCBI Taxonomy" id="133385"/>
    <lineage>
        <taxon>Eukaryota</taxon>
        <taxon>Fungi</taxon>
        <taxon>Fungi incertae sedis</taxon>
        <taxon>Zoopagomycota</taxon>
        <taxon>Kickxellomycotina</taxon>
        <taxon>Harpellomycetes</taxon>
        <taxon>Harpellales</taxon>
        <taxon>Legeriomycetaceae</taxon>
        <taxon>Smittium</taxon>
    </lineage>
</organism>
<dbReference type="AlphaFoldDB" id="A0A2T9YTY6"/>
<name>A0A2T9YTY6_9FUNG</name>
<accession>A0A2T9YTY6</accession>
<sequence length="67" mass="7399">MFGVAILKSRKPIFTLIAKTPDLRTIAALTQEDAVICYFVKSIVLTYAIKPKILAGFLLALINHPKV</sequence>
<keyword evidence="2" id="KW-1185">Reference proteome</keyword>
<comment type="caution">
    <text evidence="1">The sequence shown here is derived from an EMBL/GenBank/DDBJ whole genome shotgun (WGS) entry which is preliminary data.</text>
</comment>
<evidence type="ECO:0000313" key="1">
    <source>
        <dbReference type="EMBL" id="PVU95810.1"/>
    </source>
</evidence>
<reference evidence="1 2" key="1">
    <citation type="journal article" date="2018" name="MBio">
        <title>Comparative Genomics Reveals the Core Gene Toolbox for the Fungus-Insect Symbiosis.</title>
        <authorList>
            <person name="Wang Y."/>
            <person name="Stata M."/>
            <person name="Wang W."/>
            <person name="Stajich J.E."/>
            <person name="White M.M."/>
            <person name="Moncalvo J.M."/>
        </authorList>
    </citation>
    <scope>NUCLEOTIDE SEQUENCE [LARGE SCALE GENOMIC DNA]</scope>
    <source>
        <strain evidence="1 2">SWE-8-4</strain>
    </source>
</reference>
<gene>
    <name evidence="1" type="ORF">BB561_001574</name>
</gene>
<protein>
    <submittedName>
        <fullName evidence="1">Uncharacterized protein</fullName>
    </submittedName>
</protein>